<dbReference type="InterPro" id="IPR013785">
    <property type="entry name" value="Aldolase_TIM"/>
</dbReference>
<evidence type="ECO:0000313" key="9">
    <source>
        <dbReference type="Proteomes" id="UP000320547"/>
    </source>
</evidence>
<name>A0A562UMG1_9SPHN</name>
<gene>
    <name evidence="8" type="ORF">JN10_2339</name>
</gene>
<feature type="domain" description="Radical SAM core" evidence="7">
    <location>
        <begin position="32"/>
        <end position="245"/>
    </location>
</feature>
<dbReference type="NCBIfam" id="TIGR02495">
    <property type="entry name" value="NrdG2"/>
    <property type="match status" value="1"/>
</dbReference>
<keyword evidence="6" id="KW-0411">Iron-sulfur</keyword>
<keyword evidence="3" id="KW-0949">S-adenosyl-L-methionine</keyword>
<organism evidence="8 9">
    <name type="scientific">Altererythrobacter ishigakiensis</name>
    <dbReference type="NCBI Taxonomy" id="476157"/>
    <lineage>
        <taxon>Bacteria</taxon>
        <taxon>Pseudomonadati</taxon>
        <taxon>Pseudomonadota</taxon>
        <taxon>Alphaproteobacteria</taxon>
        <taxon>Sphingomonadales</taxon>
        <taxon>Erythrobacteraceae</taxon>
        <taxon>Altererythrobacter</taxon>
    </lineage>
</organism>
<dbReference type="STRING" id="476157.GCA_001663155_01015"/>
<evidence type="ECO:0000256" key="3">
    <source>
        <dbReference type="ARBA" id="ARBA00022691"/>
    </source>
</evidence>
<evidence type="ECO:0000256" key="1">
    <source>
        <dbReference type="ARBA" id="ARBA00001966"/>
    </source>
</evidence>
<dbReference type="SFLD" id="SFLDG01094">
    <property type="entry name" value="Uncharacterised_Radical_SAM_Su"/>
    <property type="match status" value="1"/>
</dbReference>
<dbReference type="Gene3D" id="3.20.20.70">
    <property type="entry name" value="Aldolase class I"/>
    <property type="match status" value="1"/>
</dbReference>
<evidence type="ECO:0000256" key="6">
    <source>
        <dbReference type="ARBA" id="ARBA00023014"/>
    </source>
</evidence>
<dbReference type="RefSeq" id="WP_067598179.1">
    <property type="nucleotide sequence ID" value="NZ_CP015963.1"/>
</dbReference>
<accession>A0A562UMG1</accession>
<dbReference type="GO" id="GO:0051539">
    <property type="term" value="F:4 iron, 4 sulfur cluster binding"/>
    <property type="evidence" value="ECO:0007669"/>
    <property type="project" value="UniProtKB-KW"/>
</dbReference>
<evidence type="ECO:0000313" key="8">
    <source>
        <dbReference type="EMBL" id="TWJ06802.1"/>
    </source>
</evidence>
<evidence type="ECO:0000256" key="2">
    <source>
        <dbReference type="ARBA" id="ARBA00022485"/>
    </source>
</evidence>
<dbReference type="InterPro" id="IPR034457">
    <property type="entry name" value="Organic_radical-activating"/>
</dbReference>
<keyword evidence="5" id="KW-0408">Iron</keyword>
<comment type="cofactor">
    <cofactor evidence="1">
        <name>[4Fe-4S] cluster</name>
        <dbReference type="ChEBI" id="CHEBI:49883"/>
    </cofactor>
</comment>
<keyword evidence="9" id="KW-1185">Reference proteome</keyword>
<evidence type="ECO:0000256" key="4">
    <source>
        <dbReference type="ARBA" id="ARBA00022723"/>
    </source>
</evidence>
<dbReference type="SFLD" id="SFLDS00029">
    <property type="entry name" value="Radical_SAM"/>
    <property type="match status" value="1"/>
</dbReference>
<dbReference type="GO" id="GO:0016829">
    <property type="term" value="F:lyase activity"/>
    <property type="evidence" value="ECO:0007669"/>
    <property type="project" value="UniProtKB-KW"/>
</dbReference>
<dbReference type="PROSITE" id="PS51918">
    <property type="entry name" value="RADICAL_SAM"/>
    <property type="match status" value="1"/>
</dbReference>
<evidence type="ECO:0000256" key="5">
    <source>
        <dbReference type="ARBA" id="ARBA00023004"/>
    </source>
</evidence>
<keyword evidence="8" id="KW-0670">Pyruvate</keyword>
<dbReference type="Proteomes" id="UP000320547">
    <property type="component" value="Unassembled WGS sequence"/>
</dbReference>
<sequence>MESVATLPEGRRHVERRAAVPFHGLTPFTMLDFPDRVACIIWVAGCNMRCGYCHNPQIVLGQGSIGEEEIFAFLTRRRGLLDGVVLSGGEATSWRGLFDFAVKVKAMGFALKLDTNGLRPDVVARLLEARLLDWIALDYKAPPTKFQRVTGVKGCSRFSSTLDLLCSQNTVPFEVRTTVHSDLLDEEDVLTMASDLAGRGYRGTYAIQQAVSGEVRSTLGDLPENKLSINQLRLSAESQITLRFR</sequence>
<evidence type="ECO:0000259" key="7">
    <source>
        <dbReference type="PROSITE" id="PS51918"/>
    </source>
</evidence>
<proteinExistence type="predicted"/>
<dbReference type="PANTHER" id="PTHR30352:SF13">
    <property type="entry name" value="GLYCYL-RADICAL ENZYME ACTIVATING ENZYME YJJW-RELATED"/>
    <property type="match status" value="1"/>
</dbReference>
<dbReference type="InterPro" id="IPR058240">
    <property type="entry name" value="rSAM_sf"/>
</dbReference>
<reference evidence="8 9" key="1">
    <citation type="submission" date="2019-07" db="EMBL/GenBank/DDBJ databases">
        <title>Genomic Encyclopedia of Archaeal and Bacterial Type Strains, Phase II (KMG-II): from individual species to whole genera.</title>
        <authorList>
            <person name="Goeker M."/>
        </authorList>
    </citation>
    <scope>NUCLEOTIDE SEQUENCE [LARGE SCALE GENOMIC DNA]</scope>
    <source>
        <strain evidence="8 9">ATCC BAA-2084</strain>
    </source>
</reference>
<dbReference type="GO" id="GO:0046872">
    <property type="term" value="F:metal ion binding"/>
    <property type="evidence" value="ECO:0007669"/>
    <property type="project" value="UniProtKB-KW"/>
</dbReference>
<dbReference type="AlphaFoldDB" id="A0A562UMG1"/>
<keyword evidence="8" id="KW-0456">Lyase</keyword>
<dbReference type="OrthoDB" id="9792276at2"/>
<protein>
    <submittedName>
        <fullName evidence="8">Pyruvate formate lyase activating enzyme</fullName>
    </submittedName>
</protein>
<dbReference type="EMBL" id="VLLK01000002">
    <property type="protein sequence ID" value="TWJ06802.1"/>
    <property type="molecule type" value="Genomic_DNA"/>
</dbReference>
<dbReference type="CDD" id="cd01335">
    <property type="entry name" value="Radical_SAM"/>
    <property type="match status" value="1"/>
</dbReference>
<dbReference type="InterPro" id="IPR012840">
    <property type="entry name" value="NrdG2"/>
</dbReference>
<keyword evidence="2" id="KW-0004">4Fe-4S</keyword>
<dbReference type="SUPFAM" id="SSF102114">
    <property type="entry name" value="Radical SAM enzymes"/>
    <property type="match status" value="1"/>
</dbReference>
<dbReference type="Pfam" id="PF04055">
    <property type="entry name" value="Radical_SAM"/>
    <property type="match status" value="1"/>
</dbReference>
<dbReference type="PANTHER" id="PTHR30352">
    <property type="entry name" value="PYRUVATE FORMATE-LYASE-ACTIVATING ENZYME"/>
    <property type="match status" value="1"/>
</dbReference>
<comment type="caution">
    <text evidence="8">The sequence shown here is derived from an EMBL/GenBank/DDBJ whole genome shotgun (WGS) entry which is preliminary data.</text>
</comment>
<keyword evidence="4" id="KW-0479">Metal-binding</keyword>
<dbReference type="InterPro" id="IPR007197">
    <property type="entry name" value="rSAM"/>
</dbReference>